<reference evidence="1 2" key="1">
    <citation type="submission" date="2017-08" db="EMBL/GenBank/DDBJ databases">
        <title>Infants hospitalized years apart are colonized by the same room-sourced microbial strains.</title>
        <authorList>
            <person name="Brooks B."/>
            <person name="Olm M.R."/>
            <person name="Firek B.A."/>
            <person name="Baker R."/>
            <person name="Thomas B.C."/>
            <person name="Morowitz M.J."/>
            <person name="Banfield J.F."/>
        </authorList>
    </citation>
    <scope>NUCLEOTIDE SEQUENCE [LARGE SCALE GENOMIC DNA]</scope>
    <source>
        <strain evidence="1">S2_018_000_R2_104</strain>
    </source>
</reference>
<evidence type="ECO:0000313" key="1">
    <source>
        <dbReference type="EMBL" id="PZO89107.1"/>
    </source>
</evidence>
<evidence type="ECO:0000313" key="2">
    <source>
        <dbReference type="Proteomes" id="UP000249557"/>
    </source>
</evidence>
<comment type="caution">
    <text evidence="1">The sequence shown here is derived from an EMBL/GenBank/DDBJ whole genome shotgun (WGS) entry which is preliminary data.</text>
</comment>
<proteinExistence type="predicted"/>
<gene>
    <name evidence="1" type="ORF">DI626_00135</name>
</gene>
<dbReference type="AlphaFoldDB" id="A0A2W5A798"/>
<sequence>MRLLFCLFLFLFGVFVTVPVMADSYGVMVPTVETVSDDHHPQEGEPEKIARYNFSKVLYLPRDETQLPFASLLLTRLSVNLWRPPKNVAA</sequence>
<protein>
    <submittedName>
        <fullName evidence="1">Uncharacterized protein</fullName>
    </submittedName>
</protein>
<dbReference type="Proteomes" id="UP000249557">
    <property type="component" value="Unassembled WGS sequence"/>
</dbReference>
<dbReference type="EMBL" id="QFNK01000001">
    <property type="protein sequence ID" value="PZO89107.1"/>
    <property type="molecule type" value="Genomic_DNA"/>
</dbReference>
<organism evidence="1 2">
    <name type="scientific">Micavibrio aeruginosavorus</name>
    <dbReference type="NCBI Taxonomy" id="349221"/>
    <lineage>
        <taxon>Bacteria</taxon>
        <taxon>Pseudomonadati</taxon>
        <taxon>Bdellovibrionota</taxon>
        <taxon>Bdellovibrionia</taxon>
        <taxon>Bdellovibrionales</taxon>
        <taxon>Pseudobdellovibrionaceae</taxon>
        <taxon>Micavibrio</taxon>
    </lineage>
</organism>
<accession>A0A2W5A798</accession>
<name>A0A2W5A798_9BACT</name>